<dbReference type="EMBL" id="GL381288">
    <property type="protein sequence ID" value="EGT36692.1"/>
    <property type="molecule type" value="Genomic_DNA"/>
</dbReference>
<comment type="subcellular location">
    <subcellularLocation>
        <location evidence="1 12">Secreted</location>
    </subcellularLocation>
</comment>
<dbReference type="InterPro" id="IPR024079">
    <property type="entry name" value="MetalloPept_cat_dom_sf"/>
</dbReference>
<dbReference type="PROSITE" id="PS00022">
    <property type="entry name" value="EGF_1"/>
    <property type="match status" value="1"/>
</dbReference>
<dbReference type="InterPro" id="IPR000859">
    <property type="entry name" value="CUB_dom"/>
</dbReference>
<evidence type="ECO:0000256" key="4">
    <source>
        <dbReference type="ARBA" id="ARBA00022670"/>
    </source>
</evidence>
<dbReference type="Pfam" id="PF00431">
    <property type="entry name" value="CUB"/>
    <property type="match status" value="1"/>
</dbReference>
<protein>
    <recommendedName>
        <fullName evidence="12">Zinc metalloproteinase</fullName>
    </recommendedName>
</protein>
<keyword evidence="11" id="KW-0325">Glycoprotein</keyword>
<dbReference type="SMART" id="SM00235">
    <property type="entry name" value="ZnMc"/>
    <property type="match status" value="1"/>
</dbReference>
<evidence type="ECO:0000256" key="1">
    <source>
        <dbReference type="ARBA" id="ARBA00004613"/>
    </source>
</evidence>
<organism evidence="19">
    <name type="scientific">Caenorhabditis brenneri</name>
    <name type="common">Nematode worm</name>
    <dbReference type="NCBI Taxonomy" id="135651"/>
    <lineage>
        <taxon>Eukaryota</taxon>
        <taxon>Metazoa</taxon>
        <taxon>Ecdysozoa</taxon>
        <taxon>Nematoda</taxon>
        <taxon>Chromadorea</taxon>
        <taxon>Rhabditida</taxon>
        <taxon>Rhabditina</taxon>
        <taxon>Rhabditomorpha</taxon>
        <taxon>Rhabditoidea</taxon>
        <taxon>Rhabditidae</taxon>
        <taxon>Peloderinae</taxon>
        <taxon>Caenorhabditis</taxon>
    </lineage>
</organism>
<dbReference type="GO" id="GO:0005576">
    <property type="term" value="C:extracellular region"/>
    <property type="evidence" value="ECO:0007669"/>
    <property type="project" value="UniProtKB-SubCell"/>
</dbReference>
<reference evidence="19" key="1">
    <citation type="submission" date="2011-07" db="EMBL/GenBank/DDBJ databases">
        <authorList>
            <consortium name="Caenorhabditis brenneri Sequencing and Analysis Consortium"/>
            <person name="Wilson R.K."/>
        </authorList>
    </citation>
    <scope>NUCLEOTIDE SEQUENCE [LARGE SCALE GENOMIC DNA]</scope>
    <source>
        <strain evidence="19">PB2801</strain>
    </source>
</reference>
<evidence type="ECO:0000256" key="5">
    <source>
        <dbReference type="ARBA" id="ARBA00022723"/>
    </source>
</evidence>
<dbReference type="GO" id="GO:0008270">
    <property type="term" value="F:zinc ion binding"/>
    <property type="evidence" value="ECO:0007669"/>
    <property type="project" value="UniProtKB-UniRule"/>
</dbReference>
<evidence type="ECO:0000259" key="17">
    <source>
        <dbReference type="PROSITE" id="PS51864"/>
    </source>
</evidence>
<feature type="domain" description="Peptidase M12A" evidence="17">
    <location>
        <begin position="98"/>
        <end position="339"/>
    </location>
</feature>
<dbReference type="Gene3D" id="3.40.390.10">
    <property type="entry name" value="Collagenase (Catalytic Domain)"/>
    <property type="match status" value="1"/>
</dbReference>
<dbReference type="STRING" id="135651.G0PM68"/>
<keyword evidence="9" id="KW-0865">Zymogen</keyword>
<feature type="active site" evidence="14">
    <location>
        <position position="221"/>
    </location>
</feature>
<feature type="binding site" evidence="14">
    <location>
        <position position="220"/>
    </location>
    <ligand>
        <name>Zn(2+)</name>
        <dbReference type="ChEBI" id="CHEBI:29105"/>
        <note>catalytic</note>
    </ligand>
</feature>
<evidence type="ECO:0000256" key="8">
    <source>
        <dbReference type="ARBA" id="ARBA00023049"/>
    </source>
</evidence>
<keyword evidence="5 14" id="KW-0479">Metal-binding</keyword>
<evidence type="ECO:0000313" key="19">
    <source>
        <dbReference type="Proteomes" id="UP000008068"/>
    </source>
</evidence>
<dbReference type="SMART" id="SM00042">
    <property type="entry name" value="CUB"/>
    <property type="match status" value="1"/>
</dbReference>
<dbReference type="InParanoid" id="G0PM68"/>
<evidence type="ECO:0000256" key="11">
    <source>
        <dbReference type="ARBA" id="ARBA00023180"/>
    </source>
</evidence>
<evidence type="ECO:0000256" key="9">
    <source>
        <dbReference type="ARBA" id="ARBA00023145"/>
    </source>
</evidence>
<dbReference type="PROSITE" id="PS01186">
    <property type="entry name" value="EGF_2"/>
    <property type="match status" value="1"/>
</dbReference>
<evidence type="ECO:0000256" key="14">
    <source>
        <dbReference type="PROSITE-ProRule" id="PRU01211"/>
    </source>
</evidence>
<dbReference type="PIRSF" id="PIRSF036365">
    <property type="entry name" value="Astacin_nematoda"/>
    <property type="match status" value="1"/>
</dbReference>
<dbReference type="FunCoup" id="G0PM68">
    <property type="interactions" value="3"/>
</dbReference>
<dbReference type="PANTHER" id="PTHR10127">
    <property type="entry name" value="DISCOIDIN, CUB, EGF, LAMININ , AND ZINC METALLOPROTEASE DOMAIN CONTAINING"/>
    <property type="match status" value="1"/>
</dbReference>
<evidence type="ECO:0000256" key="15">
    <source>
        <dbReference type="RuleBase" id="RU361183"/>
    </source>
</evidence>
<keyword evidence="19" id="KW-1185">Reference proteome</keyword>
<keyword evidence="3" id="KW-0245">EGF-like domain</keyword>
<evidence type="ECO:0000256" key="7">
    <source>
        <dbReference type="ARBA" id="ARBA00022833"/>
    </source>
</evidence>
<feature type="domain" description="CUB" evidence="16">
    <location>
        <begin position="384"/>
        <end position="498"/>
    </location>
</feature>
<evidence type="ECO:0000256" key="3">
    <source>
        <dbReference type="ARBA" id="ARBA00022536"/>
    </source>
</evidence>
<comment type="caution">
    <text evidence="13">Lacks conserved residue(s) required for the propagation of feature annotation.</text>
</comment>
<evidence type="ECO:0000256" key="13">
    <source>
        <dbReference type="PROSITE-ProRule" id="PRU00059"/>
    </source>
</evidence>
<dbReference type="Gene3D" id="2.60.120.290">
    <property type="entry name" value="Spermadhesin, CUB domain"/>
    <property type="match status" value="1"/>
</dbReference>
<dbReference type="SUPFAM" id="SSF49854">
    <property type="entry name" value="Spermadhesin, CUB domain"/>
    <property type="match status" value="1"/>
</dbReference>
<dbReference type="GO" id="GO:0006508">
    <property type="term" value="P:proteolysis"/>
    <property type="evidence" value="ECO:0007669"/>
    <property type="project" value="UniProtKB-KW"/>
</dbReference>
<keyword evidence="8 14" id="KW-0482">Metalloprotease</keyword>
<dbReference type="InterPro" id="IPR000742">
    <property type="entry name" value="EGF"/>
</dbReference>
<dbReference type="Proteomes" id="UP000008068">
    <property type="component" value="Unassembled WGS sequence"/>
</dbReference>
<comment type="cofactor">
    <cofactor evidence="14 15">
        <name>Zn(2+)</name>
        <dbReference type="ChEBI" id="CHEBI:29105"/>
    </cofactor>
    <text evidence="14 15">Binds 1 zinc ion per subunit.</text>
</comment>
<feature type="binding site" evidence="14">
    <location>
        <position position="224"/>
    </location>
    <ligand>
        <name>Zn(2+)</name>
        <dbReference type="ChEBI" id="CHEBI:29105"/>
        <note>catalytic</note>
    </ligand>
</feature>
<proteinExistence type="predicted"/>
<dbReference type="PROSITE" id="PS51864">
    <property type="entry name" value="ASTACIN"/>
    <property type="match status" value="1"/>
</dbReference>
<feature type="binding site" evidence="14">
    <location>
        <position position="230"/>
    </location>
    <ligand>
        <name>Zn(2+)</name>
        <dbReference type="ChEBI" id="CHEBI:29105"/>
        <note>catalytic</note>
    </ligand>
</feature>
<dbReference type="InterPro" id="IPR035914">
    <property type="entry name" value="Sperma_CUB_dom_sf"/>
</dbReference>
<dbReference type="MEROPS" id="M12.A29"/>
<keyword evidence="4 14" id="KW-0645">Protease</keyword>
<dbReference type="HOGENOM" id="CLU_017286_1_5_1"/>
<dbReference type="InterPro" id="IPR006026">
    <property type="entry name" value="Peptidase_Metallo"/>
</dbReference>
<dbReference type="SUPFAM" id="SSF55486">
    <property type="entry name" value="Metalloproteases ('zincins'), catalytic domain"/>
    <property type="match status" value="1"/>
</dbReference>
<evidence type="ECO:0000256" key="10">
    <source>
        <dbReference type="ARBA" id="ARBA00023157"/>
    </source>
</evidence>
<evidence type="ECO:0000259" key="16">
    <source>
        <dbReference type="PROSITE" id="PS01180"/>
    </source>
</evidence>
<evidence type="ECO:0000256" key="12">
    <source>
        <dbReference type="PIRNR" id="PIRNR036365"/>
    </source>
</evidence>
<name>G0PM68_CAEBE</name>
<dbReference type="GO" id="GO:0004222">
    <property type="term" value="F:metalloendopeptidase activity"/>
    <property type="evidence" value="ECO:0007669"/>
    <property type="project" value="UniProtKB-UniRule"/>
</dbReference>
<accession>G0PM68</accession>
<dbReference type="CDD" id="cd00041">
    <property type="entry name" value="CUB"/>
    <property type="match status" value="1"/>
</dbReference>
<dbReference type="eggNOG" id="KOG3714">
    <property type="taxonomic scope" value="Eukaryota"/>
</dbReference>
<keyword evidence="6 14" id="KW-0378">Hydrolase</keyword>
<dbReference type="OrthoDB" id="291007at2759"/>
<dbReference type="InterPro" id="IPR001506">
    <property type="entry name" value="Peptidase_M12A"/>
</dbReference>
<sequence>MNRIPIYPILGCLHYFQLLRKTDIDWEVESKIQVSGPVISSSEFSNISRDILYEGDMAISYKQLSLIVNGSTEYRKAAKPRHKERKEDLKDNERTKRQAYLDQNYPATIWKNGVPFMFHESLSKNFRLFGSNNYQNLDPIAKAAILKAIHFWYRETCIEFRPRTFQKEVFITLQIFQIIVFFSTSYSSETTMDVGVLWAEMHHKGNKSLVLEMDFGVTSHELAHALGVFHEQSRFDRDESVTFNPRVVEKDLLFNFAKVLVVNWQAENNVFQISPRQMSTYGLPYDIGSVMHYTPTEFSNFPSIPTLTAIDTNLQQTMGQLEGPSFVDVHIMNQHYQCQDKCETQAPCQNGGFTNSRNCKVCKCPTGFGGAFCQLIAPSFSPFCGGVLNAEETARRFDITIRQSTNTRSKSCVYHIKAPEGKKIIVSILKIDSRCIEGCYRDGLEMKMKKDFRPVGYRFCCPESSRRKIISESNLVPFIVYSREKDFSVSFEYSFVSPNAGFDDEKASNSVIIDNSDGVLASDTPILLQKLGFQRHL</sequence>
<dbReference type="PROSITE" id="PS01180">
    <property type="entry name" value="CUB"/>
    <property type="match status" value="1"/>
</dbReference>
<gene>
    <name evidence="18" type="ORF">CAEBREN_28614</name>
</gene>
<dbReference type="AlphaFoldDB" id="G0PM68"/>
<evidence type="ECO:0000256" key="2">
    <source>
        <dbReference type="ARBA" id="ARBA00022525"/>
    </source>
</evidence>
<dbReference type="InterPro" id="IPR017050">
    <property type="entry name" value="Metallopeptidase_nem"/>
</dbReference>
<keyword evidence="2 12" id="KW-0964">Secreted</keyword>
<evidence type="ECO:0000313" key="18">
    <source>
        <dbReference type="EMBL" id="EGT36692.1"/>
    </source>
</evidence>
<dbReference type="PRINTS" id="PR00480">
    <property type="entry name" value="ASTACIN"/>
</dbReference>
<evidence type="ECO:0000256" key="6">
    <source>
        <dbReference type="ARBA" id="ARBA00022801"/>
    </source>
</evidence>
<dbReference type="GO" id="GO:0018996">
    <property type="term" value="P:molting cycle, collagen and cuticulin-based cuticle"/>
    <property type="evidence" value="ECO:0007669"/>
    <property type="project" value="InterPro"/>
</dbReference>
<keyword evidence="10" id="KW-1015">Disulfide bond</keyword>
<dbReference type="Pfam" id="PF01400">
    <property type="entry name" value="Astacin"/>
    <property type="match status" value="1"/>
</dbReference>
<dbReference type="PANTHER" id="PTHR10127:SF891">
    <property type="entry name" value="ZINC METALLOPROTEINASE NAS-29"/>
    <property type="match status" value="1"/>
</dbReference>
<keyword evidence="7 14" id="KW-0862">Zinc</keyword>